<dbReference type="InterPro" id="IPR050756">
    <property type="entry name" value="CSN3"/>
</dbReference>
<reference evidence="4" key="2">
    <citation type="submission" date="2009-11" db="EMBL/GenBank/DDBJ databases">
        <title>The Genome Sequence of Allomyces macrogynus strain ATCC 38327.</title>
        <authorList>
            <consortium name="The Broad Institute Genome Sequencing Platform"/>
            <person name="Russ C."/>
            <person name="Cuomo C."/>
            <person name="Shea T."/>
            <person name="Young S.K."/>
            <person name="Zeng Q."/>
            <person name="Koehrsen M."/>
            <person name="Haas B."/>
            <person name="Borodovsky M."/>
            <person name="Guigo R."/>
            <person name="Alvarado L."/>
            <person name="Berlin A."/>
            <person name="Borenstein D."/>
            <person name="Chen Z."/>
            <person name="Engels R."/>
            <person name="Freedman E."/>
            <person name="Gellesch M."/>
            <person name="Goldberg J."/>
            <person name="Griggs A."/>
            <person name="Gujja S."/>
            <person name="Heiman D."/>
            <person name="Hepburn T."/>
            <person name="Howarth C."/>
            <person name="Jen D."/>
            <person name="Larson L."/>
            <person name="Lewis B."/>
            <person name="Mehta T."/>
            <person name="Park D."/>
            <person name="Pearson M."/>
            <person name="Roberts A."/>
            <person name="Saif S."/>
            <person name="Shenoy N."/>
            <person name="Sisk P."/>
            <person name="Stolte C."/>
            <person name="Sykes S."/>
            <person name="Walk T."/>
            <person name="White J."/>
            <person name="Yandava C."/>
            <person name="Burger G."/>
            <person name="Gray M.W."/>
            <person name="Holland P.W.H."/>
            <person name="King N."/>
            <person name="Lang F.B.F."/>
            <person name="Roger A.J."/>
            <person name="Ruiz-Trillo I."/>
            <person name="Lander E."/>
            <person name="Nusbaum C."/>
        </authorList>
    </citation>
    <scope>NUCLEOTIDE SEQUENCE [LARGE SCALE GENOMIC DNA]</scope>
    <source>
        <strain evidence="4">ATCC 38327</strain>
    </source>
</reference>
<dbReference type="STRING" id="578462.A0A0L0T5U3"/>
<dbReference type="VEuPathDB" id="FungiDB:AMAG_15135"/>
<dbReference type="OrthoDB" id="29061at2759"/>
<dbReference type="Proteomes" id="UP000054350">
    <property type="component" value="Unassembled WGS sequence"/>
</dbReference>
<dbReference type="Pfam" id="PF22788">
    <property type="entry name" value="COP9_hel_rpt"/>
    <property type="match status" value="1"/>
</dbReference>
<organism evidence="3 4">
    <name type="scientific">Allomyces macrogynus (strain ATCC 38327)</name>
    <name type="common">Allomyces javanicus var. macrogynus</name>
    <dbReference type="NCBI Taxonomy" id="578462"/>
    <lineage>
        <taxon>Eukaryota</taxon>
        <taxon>Fungi</taxon>
        <taxon>Fungi incertae sedis</taxon>
        <taxon>Blastocladiomycota</taxon>
        <taxon>Blastocladiomycetes</taxon>
        <taxon>Blastocladiales</taxon>
        <taxon>Blastocladiaceae</taxon>
        <taxon>Allomyces</taxon>
    </lineage>
</organism>
<dbReference type="PANTHER" id="PTHR10758">
    <property type="entry name" value="26S PROTEASOME NON-ATPASE REGULATORY SUBUNIT 3/COP9 SIGNALOSOME COMPLEX SUBUNIT 3"/>
    <property type="match status" value="1"/>
</dbReference>
<evidence type="ECO:0000313" key="3">
    <source>
        <dbReference type="EMBL" id="KNE70163.1"/>
    </source>
</evidence>
<evidence type="ECO:0000256" key="1">
    <source>
        <dbReference type="ARBA" id="ARBA00022490"/>
    </source>
</evidence>
<gene>
    <name evidence="3" type="ORF">AMAG_15135</name>
</gene>
<evidence type="ECO:0000259" key="2">
    <source>
        <dbReference type="Pfam" id="PF22788"/>
    </source>
</evidence>
<feature type="domain" description="COP9 signalosome complex subunit 3 N-terminal helical repeats" evidence="2">
    <location>
        <begin position="67"/>
        <end position="272"/>
    </location>
</feature>
<dbReference type="GO" id="GO:0006511">
    <property type="term" value="P:ubiquitin-dependent protein catabolic process"/>
    <property type="evidence" value="ECO:0007669"/>
    <property type="project" value="TreeGrafter"/>
</dbReference>
<keyword evidence="1" id="KW-0963">Cytoplasm</keyword>
<evidence type="ECO:0000313" key="4">
    <source>
        <dbReference type="Proteomes" id="UP000054350"/>
    </source>
</evidence>
<reference evidence="3 4" key="1">
    <citation type="submission" date="2009-11" db="EMBL/GenBank/DDBJ databases">
        <title>Annotation of Allomyces macrogynus ATCC 38327.</title>
        <authorList>
            <consortium name="The Broad Institute Genome Sequencing Platform"/>
            <person name="Russ C."/>
            <person name="Cuomo C."/>
            <person name="Burger G."/>
            <person name="Gray M.W."/>
            <person name="Holland P.W.H."/>
            <person name="King N."/>
            <person name="Lang F.B.F."/>
            <person name="Roger A.J."/>
            <person name="Ruiz-Trillo I."/>
            <person name="Young S.K."/>
            <person name="Zeng Q."/>
            <person name="Gargeya S."/>
            <person name="Fitzgerald M."/>
            <person name="Haas B."/>
            <person name="Abouelleil A."/>
            <person name="Alvarado L."/>
            <person name="Arachchi H.M."/>
            <person name="Berlin A."/>
            <person name="Chapman S.B."/>
            <person name="Gearin G."/>
            <person name="Goldberg J."/>
            <person name="Griggs A."/>
            <person name="Gujja S."/>
            <person name="Hansen M."/>
            <person name="Heiman D."/>
            <person name="Howarth C."/>
            <person name="Larimer J."/>
            <person name="Lui A."/>
            <person name="MacDonald P.J.P."/>
            <person name="McCowen C."/>
            <person name="Montmayeur A."/>
            <person name="Murphy C."/>
            <person name="Neiman D."/>
            <person name="Pearson M."/>
            <person name="Priest M."/>
            <person name="Roberts A."/>
            <person name="Saif S."/>
            <person name="Shea T."/>
            <person name="Sisk P."/>
            <person name="Stolte C."/>
            <person name="Sykes S."/>
            <person name="Wortman J."/>
            <person name="Nusbaum C."/>
            <person name="Birren B."/>
        </authorList>
    </citation>
    <scope>NUCLEOTIDE SEQUENCE [LARGE SCALE GENOMIC DNA]</scope>
    <source>
        <strain evidence="3 4">ATCC 38327</strain>
    </source>
</reference>
<accession>A0A0L0T5U3</accession>
<dbReference type="EMBL" id="GG745364">
    <property type="protein sequence ID" value="KNE70163.1"/>
    <property type="molecule type" value="Genomic_DNA"/>
</dbReference>
<dbReference type="OMA" id="YYAALIY"/>
<name>A0A0L0T5U3_ALLM3</name>
<keyword evidence="4" id="KW-1185">Reference proteome</keyword>
<protein>
    <recommendedName>
        <fullName evidence="2">COP9 signalosome complex subunit 3 N-terminal helical repeats domain-containing protein</fullName>
    </recommendedName>
</protein>
<dbReference type="AlphaFoldDB" id="A0A0L0T5U3"/>
<proteinExistence type="predicted"/>
<dbReference type="PANTHER" id="PTHR10758:SF1">
    <property type="entry name" value="COP9 SIGNALOSOME COMPLEX SUBUNIT 3"/>
    <property type="match status" value="1"/>
</dbReference>
<dbReference type="eggNOG" id="KOG2582">
    <property type="taxonomic scope" value="Eukaryota"/>
</dbReference>
<sequence length="470" mass="50278">MAESKPSFTSLEELLRAQPSTDASVAATDLAGADTNKQWTTWAKKAKATISSVILTPLVAANGALLVTQLDDVAALPVDQNAAALVVIYAALLHNQRQHAEGLRTLIPRVAALVRAADADTLRRVPDQVVDLAKRLAAAISLVPAAAVVHPLVNLARKFALPDSITAVHVYALHACLLSHNFKAVLPILSTDKTTTQKPINIKDVLLYHYLGGMVYTALKRYTEACELFSFNMIAPGRGVSQIQVESYKKWALVSLLATGRVPKPPKTDSDMFANVILHHARVYKDLATAFDTGSLAQFQAIMDASHTAATLRADGNYGLARQALDALARHKVQALTTTFLTLAVADLAVLADVPDVERMVAGMIADKQVRAVIRQEPVGSAAMVQFLDDEHAFDDDATHADVAARIEKVVKAAAAVRGINEAMALTGSKASGRGGSFGVSERDMAMQAALLNSYDDMDVGYLDDPMEVL</sequence>
<dbReference type="InterPro" id="IPR055089">
    <property type="entry name" value="COP9_N"/>
</dbReference>
<dbReference type="GO" id="GO:0008180">
    <property type="term" value="C:COP9 signalosome"/>
    <property type="evidence" value="ECO:0007669"/>
    <property type="project" value="TreeGrafter"/>
</dbReference>